<dbReference type="EMBL" id="UYRV01029998">
    <property type="protein sequence ID" value="VDK84255.1"/>
    <property type="molecule type" value="Genomic_DNA"/>
</dbReference>
<feature type="non-terminal residue" evidence="2">
    <location>
        <position position="145"/>
    </location>
</feature>
<feature type="compositionally biased region" description="Basic and acidic residues" evidence="1">
    <location>
        <begin position="12"/>
        <end position="22"/>
    </location>
</feature>
<organism evidence="2 3">
    <name type="scientific">Cylicostephanus goldi</name>
    <name type="common">Nematode worm</name>
    <dbReference type="NCBI Taxonomy" id="71465"/>
    <lineage>
        <taxon>Eukaryota</taxon>
        <taxon>Metazoa</taxon>
        <taxon>Ecdysozoa</taxon>
        <taxon>Nematoda</taxon>
        <taxon>Chromadorea</taxon>
        <taxon>Rhabditida</taxon>
        <taxon>Rhabditina</taxon>
        <taxon>Rhabditomorpha</taxon>
        <taxon>Strongyloidea</taxon>
        <taxon>Strongylidae</taxon>
        <taxon>Cylicostephanus</taxon>
    </lineage>
</organism>
<protein>
    <submittedName>
        <fullName evidence="2">Uncharacterized protein</fullName>
    </submittedName>
</protein>
<feature type="region of interest" description="Disordered" evidence="1">
    <location>
        <begin position="1"/>
        <end position="22"/>
    </location>
</feature>
<evidence type="ECO:0000256" key="1">
    <source>
        <dbReference type="SAM" id="MobiDB-lite"/>
    </source>
</evidence>
<accession>A0A3P6TSJ5</accession>
<proteinExistence type="predicted"/>
<evidence type="ECO:0000313" key="2">
    <source>
        <dbReference type="EMBL" id="VDK84255.1"/>
    </source>
</evidence>
<keyword evidence="3" id="KW-1185">Reference proteome</keyword>
<reference evidence="2 3" key="1">
    <citation type="submission" date="2018-11" db="EMBL/GenBank/DDBJ databases">
        <authorList>
            <consortium name="Pathogen Informatics"/>
        </authorList>
    </citation>
    <scope>NUCLEOTIDE SEQUENCE [LARGE SCALE GENOMIC DNA]</scope>
</reference>
<name>A0A3P6TSJ5_CYLGO</name>
<evidence type="ECO:0000313" key="3">
    <source>
        <dbReference type="Proteomes" id="UP000271889"/>
    </source>
</evidence>
<gene>
    <name evidence="2" type="ORF">CGOC_LOCUS8260</name>
</gene>
<sequence length="145" mass="16819">MVKRGSGLSPQKDVRRSSRERSMVYRSLAENDLAEHHLRGSFMKSIIRSATEQLHKELINAPVAGYTRSGRRIGGGAHYEESNTSDDEEYEKRRRRRRFAKERFNDENVDIRSPSPKRSSRKRNADEIEANNEVVINPFLNFAIQ</sequence>
<dbReference type="Proteomes" id="UP000271889">
    <property type="component" value="Unassembled WGS sequence"/>
</dbReference>
<feature type="compositionally biased region" description="Basic and acidic residues" evidence="1">
    <location>
        <begin position="101"/>
        <end position="110"/>
    </location>
</feature>
<dbReference type="AlphaFoldDB" id="A0A3P6TSJ5"/>
<dbReference type="OrthoDB" id="5850856at2759"/>
<feature type="region of interest" description="Disordered" evidence="1">
    <location>
        <begin position="66"/>
        <end position="130"/>
    </location>
</feature>